<feature type="signal peptide" evidence="3">
    <location>
        <begin position="1"/>
        <end position="19"/>
    </location>
</feature>
<evidence type="ECO:0000256" key="1">
    <source>
        <dbReference type="ARBA" id="ARBA00004370"/>
    </source>
</evidence>
<dbReference type="CDD" id="cd02861">
    <property type="entry name" value="E_set_pullulanase_like"/>
    <property type="match status" value="1"/>
</dbReference>
<dbReference type="GO" id="GO:0016787">
    <property type="term" value="F:hydrolase activity"/>
    <property type="evidence" value="ECO:0007669"/>
    <property type="project" value="UniProtKB-KW"/>
</dbReference>
<accession>A0A6L8K0T0</accession>
<protein>
    <submittedName>
        <fullName evidence="6">Serine hydrolase</fullName>
    </submittedName>
</protein>
<feature type="domain" description="Peptidase S12 Pab87-related C-terminal" evidence="5">
    <location>
        <begin position="358"/>
        <end position="432"/>
    </location>
</feature>
<keyword evidence="3" id="KW-0732">Signal</keyword>
<feature type="chain" id="PRO_5026736033" evidence="3">
    <location>
        <begin position="20"/>
        <end position="557"/>
    </location>
</feature>
<organism evidence="6 7">
    <name type="scientific">Duganella flavida</name>
    <dbReference type="NCBI Taxonomy" id="2692175"/>
    <lineage>
        <taxon>Bacteria</taxon>
        <taxon>Pseudomonadati</taxon>
        <taxon>Pseudomonadota</taxon>
        <taxon>Betaproteobacteria</taxon>
        <taxon>Burkholderiales</taxon>
        <taxon>Oxalobacteraceae</taxon>
        <taxon>Telluria group</taxon>
        <taxon>Duganella</taxon>
    </lineage>
</organism>
<evidence type="ECO:0000256" key="2">
    <source>
        <dbReference type="ARBA" id="ARBA00023136"/>
    </source>
</evidence>
<dbReference type="PANTHER" id="PTHR46825:SF11">
    <property type="entry name" value="PENICILLIN-BINDING PROTEIN 4"/>
    <property type="match status" value="1"/>
</dbReference>
<dbReference type="Gene3D" id="3.40.710.10">
    <property type="entry name" value="DD-peptidase/beta-lactamase superfamily"/>
    <property type="match status" value="1"/>
</dbReference>
<comment type="subcellular location">
    <subcellularLocation>
        <location evidence="1">Membrane</location>
    </subcellularLocation>
</comment>
<evidence type="ECO:0000259" key="5">
    <source>
        <dbReference type="Pfam" id="PF11954"/>
    </source>
</evidence>
<evidence type="ECO:0000259" key="4">
    <source>
        <dbReference type="Pfam" id="PF00144"/>
    </source>
</evidence>
<evidence type="ECO:0000313" key="7">
    <source>
        <dbReference type="Proteomes" id="UP000479335"/>
    </source>
</evidence>
<dbReference type="InterPro" id="IPR012338">
    <property type="entry name" value="Beta-lactam/transpept-like"/>
</dbReference>
<name>A0A6L8K0T0_9BURK</name>
<dbReference type="Proteomes" id="UP000479335">
    <property type="component" value="Unassembled WGS sequence"/>
</dbReference>
<dbReference type="AlphaFoldDB" id="A0A6L8K0T0"/>
<keyword evidence="2" id="KW-0472">Membrane</keyword>
<dbReference type="InterPro" id="IPR021860">
    <property type="entry name" value="Peptidase_S12_Pab87-rel_C"/>
</dbReference>
<dbReference type="PANTHER" id="PTHR46825">
    <property type="entry name" value="D-ALANYL-D-ALANINE-CARBOXYPEPTIDASE/ENDOPEPTIDASE AMPH"/>
    <property type="match status" value="1"/>
</dbReference>
<evidence type="ECO:0000313" key="6">
    <source>
        <dbReference type="EMBL" id="MYM21076.1"/>
    </source>
</evidence>
<dbReference type="EMBL" id="WWCN01000001">
    <property type="protein sequence ID" value="MYM21076.1"/>
    <property type="molecule type" value="Genomic_DNA"/>
</dbReference>
<dbReference type="InterPro" id="IPR050491">
    <property type="entry name" value="AmpC-like"/>
</dbReference>
<feature type="domain" description="Beta-lactamase-related" evidence="4">
    <location>
        <begin position="27"/>
        <end position="329"/>
    </location>
</feature>
<keyword evidence="7" id="KW-1185">Reference proteome</keyword>
<dbReference type="RefSeq" id="WP_161004641.1">
    <property type="nucleotide sequence ID" value="NZ_WWCN01000001.1"/>
</dbReference>
<gene>
    <name evidence="6" type="ORF">GTP46_00230</name>
</gene>
<sequence length="557" mass="61986">MFSWRVCFFMVVLATGSNAQDLQRLERVADTLAKEQNFSGAVLVAKGDKVLLQKAYGEANFEWGIRNSSDTRFRLGSVTKQFTAASVLLLQERGKLKLSDPVGQHLPELPTAWHAITIQQLLTHTAGIHSFTDLPEYRNIERFAKSPAEILELVRARPLDFEPGSRWDYSNSGYVLLGMLIEKVSGVTYEQFVQQNIFTPLQMKDSGYDTNAAIIPRRAAGYASLGQELSNAEFIHMSVPYAAGALYSTTRDLLRWQNALYEGRLLSLSSVRAMTTPVPPGYGLGLMIMDGPEGKRYFHAGEIEGFSTLSSYRPDEKISVIILSNIEKRELMWMELPLAQVALKQKVILPSERTLMSLTPARLDELAGTYAAADGAKTWVKRDGTQLSVRQGGQPWLPIFAESNKQFFARSADVQFEFNLAANGTVEALTRHQFGSLQRMSRVAEADPDYARVPFFLRGDMNNWGLNDVMQSQAPHVYSAQLQLGKGHYLFKLGSEDFKAVDFGAASGDTKVEPGKAKTLDAVGDNLQFEVRAAGQFRFTLDTRNARAPKLTVTQLQ</sequence>
<dbReference type="GO" id="GO:0016020">
    <property type="term" value="C:membrane"/>
    <property type="evidence" value="ECO:0007669"/>
    <property type="project" value="UniProtKB-SubCell"/>
</dbReference>
<evidence type="ECO:0000256" key="3">
    <source>
        <dbReference type="SAM" id="SignalP"/>
    </source>
</evidence>
<dbReference type="SUPFAM" id="SSF56601">
    <property type="entry name" value="beta-lactamase/transpeptidase-like"/>
    <property type="match status" value="1"/>
</dbReference>
<reference evidence="6 7" key="1">
    <citation type="submission" date="2019-12" db="EMBL/GenBank/DDBJ databases">
        <title>Novel species isolated from a subtropical stream in China.</title>
        <authorList>
            <person name="Lu H."/>
        </authorList>
    </citation>
    <scope>NUCLEOTIDE SEQUENCE [LARGE SCALE GENOMIC DNA]</scope>
    <source>
        <strain evidence="6 7">FT135W</strain>
    </source>
</reference>
<dbReference type="Pfam" id="PF11954">
    <property type="entry name" value="DUF3471"/>
    <property type="match status" value="1"/>
</dbReference>
<proteinExistence type="predicted"/>
<dbReference type="InterPro" id="IPR001466">
    <property type="entry name" value="Beta-lactam-related"/>
</dbReference>
<comment type="caution">
    <text evidence="6">The sequence shown here is derived from an EMBL/GenBank/DDBJ whole genome shotgun (WGS) entry which is preliminary data.</text>
</comment>
<dbReference type="Pfam" id="PF00144">
    <property type="entry name" value="Beta-lactamase"/>
    <property type="match status" value="1"/>
</dbReference>
<keyword evidence="6" id="KW-0378">Hydrolase</keyword>
<dbReference type="Gene3D" id="2.60.40.3620">
    <property type="match status" value="1"/>
</dbReference>